<dbReference type="InterPro" id="IPR001258">
    <property type="entry name" value="NHL_repeat"/>
</dbReference>
<sequence>MRLLTAIQPTIGASAHGQQKCLNTLDASQILCSQIPPRLSLPLPELHPMTYCLRSRLLIALLAVSGSVLPPLAFAQLDDATAIGPVFLFEVPAQPIAGPKAAPASGEFSLISQGYLSVHFGYAGNAGTQPFQITMDGDSAYVSVVGENVIRKFQLNDAGFALTQTIGAPGSGAGQFNGPEQVAIVGNDLFVADFSNSRIQRFNKTTGAYISQFGSFGTGLGQLSSPSGLVYNPRNGRLYVGEVGNDRIQMFSTSGSSLGAFGTPGSGNGQLNNPYVLAVDSQGNIYAADSTNNRVAKFTSNGTWLRHIGVGIAAPLGLAVDAADHVWVGSSTSNDLYNYDHLGNYLAYYYGSGTTGVNGYFGGLRGIAVQRPMASAPFLGRPAIVAVDLDAGTLQSFEASAQPTAHAASGSLTSIGTFQGQIAVDAQGNAYITSHSANRVYKYDRLGNLVTSWGSTGTGNGQFGGAYGITVDDSGNVYVADRGNNRIQKFDSAGSYLLQWGSTGSGNGQFNGPAMLATDGSWIYATDESNHRVQKFSLTGTYVRQWGTNGTGNSQFQNPAGITVDRHRGQVYVAEFTGNRIQQFSEFGDFVKVITESVSGTGALNGPRGLTTDQRGNLYCADGNNARVVQYNDNGTYLGTISVTGVANGLGMDANIGRLYVGTTGGTEVFKFGAVIGRSDTLGVYRPSAQSFLMRNVLNSGPATLSSTVTGAIASDQPLVGDWNGDGIDTPGLFRTTTGTFYLWDRWANVDVATPDYSFTFGGSGNTAFVIDWNADGLDDIGLHETASNTNYIRDRFYDGVAVFAYSFGSASDIALGGDWNGDGWATPAVFSPAFGQFTLSNALFTGIIPASGTKSLGPVNAKPVVGDWAHAGFKQVGSFHGPTATFTQEGDGTTLSFVYAPSNPGVLFKDGFEQLGADSVNDIPLGGTFGPALE</sequence>
<protein>
    <recommendedName>
        <fullName evidence="5">6-bladed beta-propeller</fullName>
    </recommendedName>
</protein>
<dbReference type="InterPro" id="IPR028994">
    <property type="entry name" value="Integrin_alpha_N"/>
</dbReference>
<evidence type="ECO:0000256" key="1">
    <source>
        <dbReference type="ARBA" id="ARBA00022737"/>
    </source>
</evidence>
<evidence type="ECO:0000313" key="4">
    <source>
        <dbReference type="Proteomes" id="UP000241074"/>
    </source>
</evidence>
<evidence type="ECO:0008006" key="5">
    <source>
        <dbReference type="Google" id="ProtNLM"/>
    </source>
</evidence>
<reference evidence="3 4" key="2">
    <citation type="submission" date="2018-03" db="EMBL/GenBank/DDBJ databases">
        <authorList>
            <person name="Keele B.F."/>
        </authorList>
    </citation>
    <scope>NUCLEOTIDE SEQUENCE [LARGE SCALE GENOMIC DNA]</scope>
    <source>
        <strain evidence="3 4">D13</strain>
    </source>
</reference>
<dbReference type="Proteomes" id="UP000241074">
    <property type="component" value="Chromosome"/>
</dbReference>
<dbReference type="GO" id="GO:0008270">
    <property type="term" value="F:zinc ion binding"/>
    <property type="evidence" value="ECO:0007669"/>
    <property type="project" value="UniProtKB-KW"/>
</dbReference>
<proteinExistence type="predicted"/>
<dbReference type="AlphaFoldDB" id="A0A2P1PMM5"/>
<dbReference type="PANTHER" id="PTHR24104">
    <property type="entry name" value="E3 UBIQUITIN-PROTEIN LIGASE NHLRC1-RELATED"/>
    <property type="match status" value="1"/>
</dbReference>
<feature type="repeat" description="NHL" evidence="2">
    <location>
        <begin position="261"/>
        <end position="301"/>
    </location>
</feature>
<feature type="repeat" description="NHL" evidence="2">
    <location>
        <begin position="163"/>
        <end position="205"/>
    </location>
</feature>
<dbReference type="Pfam" id="PF01436">
    <property type="entry name" value="NHL"/>
    <property type="match status" value="4"/>
</dbReference>
<feature type="repeat" description="NHL" evidence="2">
    <location>
        <begin position="454"/>
        <end position="493"/>
    </location>
</feature>
<dbReference type="PROSITE" id="PS51125">
    <property type="entry name" value="NHL"/>
    <property type="match status" value="5"/>
</dbReference>
<dbReference type="Gene3D" id="2.120.10.30">
    <property type="entry name" value="TolB, C-terminal domain"/>
    <property type="match status" value="3"/>
</dbReference>
<name>A0A2P1PMM5_9GAMM</name>
<dbReference type="EMBL" id="CP027860">
    <property type="protein sequence ID" value="AVP96077.1"/>
    <property type="molecule type" value="Genomic_DNA"/>
</dbReference>
<evidence type="ECO:0000256" key="2">
    <source>
        <dbReference type="PROSITE-ProRule" id="PRU00504"/>
    </source>
</evidence>
<dbReference type="InterPro" id="IPR011042">
    <property type="entry name" value="6-blade_b-propeller_TolB-like"/>
</dbReference>
<keyword evidence="4" id="KW-1185">Reference proteome</keyword>
<dbReference type="SUPFAM" id="SSF69318">
    <property type="entry name" value="Integrin alpha N-terminal domain"/>
    <property type="match status" value="1"/>
</dbReference>
<organism evidence="3 4">
    <name type="scientific">Ahniella affigens</name>
    <dbReference type="NCBI Taxonomy" id="2021234"/>
    <lineage>
        <taxon>Bacteria</taxon>
        <taxon>Pseudomonadati</taxon>
        <taxon>Pseudomonadota</taxon>
        <taxon>Gammaproteobacteria</taxon>
        <taxon>Lysobacterales</taxon>
        <taxon>Rhodanobacteraceae</taxon>
        <taxon>Ahniella</taxon>
    </lineage>
</organism>
<dbReference type="KEGG" id="xba:C7S18_02210"/>
<reference evidence="3 4" key="1">
    <citation type="submission" date="2018-03" db="EMBL/GenBank/DDBJ databases">
        <title>Ahniella affigens gen. nov., sp. nov., a gammaproteobacterium isolated from sandy soil near a stream.</title>
        <authorList>
            <person name="Ko Y."/>
            <person name="Kim J.-H."/>
        </authorList>
    </citation>
    <scope>NUCLEOTIDE SEQUENCE [LARGE SCALE GENOMIC DNA]</scope>
    <source>
        <strain evidence="3 4">D13</strain>
    </source>
</reference>
<keyword evidence="1" id="KW-0677">Repeat</keyword>
<feature type="repeat" description="NHL" evidence="2">
    <location>
        <begin position="547"/>
        <end position="587"/>
    </location>
</feature>
<gene>
    <name evidence="3" type="ORF">C7S18_02210</name>
</gene>
<dbReference type="InterPro" id="IPR050952">
    <property type="entry name" value="TRIM-NHL_E3_ligases"/>
</dbReference>
<feature type="repeat" description="NHL" evidence="2">
    <location>
        <begin position="210"/>
        <end position="254"/>
    </location>
</feature>
<evidence type="ECO:0000313" key="3">
    <source>
        <dbReference type="EMBL" id="AVP96077.1"/>
    </source>
</evidence>
<dbReference type="SUPFAM" id="SSF63829">
    <property type="entry name" value="Calcium-dependent phosphotriesterase"/>
    <property type="match status" value="1"/>
</dbReference>
<dbReference type="PANTHER" id="PTHR24104:SF25">
    <property type="entry name" value="PROTEIN LIN-41"/>
    <property type="match status" value="1"/>
</dbReference>
<accession>A0A2P1PMM5</accession>
<dbReference type="SUPFAM" id="SSF101898">
    <property type="entry name" value="NHL repeat"/>
    <property type="match status" value="1"/>
</dbReference>